<comment type="similarity">
    <text evidence="1">Belongs to the peptidase C85 family.</text>
</comment>
<feature type="compositionally biased region" description="Low complexity" evidence="2">
    <location>
        <begin position="151"/>
        <end position="172"/>
    </location>
</feature>
<name>A0A835T785_CHLIN</name>
<dbReference type="InterPro" id="IPR050704">
    <property type="entry name" value="Peptidase_C85-like"/>
</dbReference>
<dbReference type="PANTHER" id="PTHR12419">
    <property type="entry name" value="OTU DOMAIN CONTAINING PROTEIN"/>
    <property type="match status" value="1"/>
</dbReference>
<feature type="region of interest" description="Disordered" evidence="2">
    <location>
        <begin position="409"/>
        <end position="446"/>
    </location>
</feature>
<evidence type="ECO:0000313" key="4">
    <source>
        <dbReference type="EMBL" id="KAG2433740.1"/>
    </source>
</evidence>
<comment type="caution">
    <text evidence="4">The sequence shown here is derived from an EMBL/GenBank/DDBJ whole genome shotgun (WGS) entry which is preliminary data.</text>
</comment>
<dbReference type="OrthoDB" id="415023at2759"/>
<feature type="domain" description="OTU" evidence="3">
    <location>
        <begin position="282"/>
        <end position="406"/>
    </location>
</feature>
<reference evidence="4" key="1">
    <citation type="journal article" date="2020" name="bioRxiv">
        <title>Comparative genomics of Chlamydomonas.</title>
        <authorList>
            <person name="Craig R.J."/>
            <person name="Hasan A.R."/>
            <person name="Ness R.W."/>
            <person name="Keightley P.D."/>
        </authorList>
    </citation>
    <scope>NUCLEOTIDE SEQUENCE</scope>
    <source>
        <strain evidence="4">SAG 7.73</strain>
    </source>
</reference>
<dbReference type="InterPro" id="IPR038765">
    <property type="entry name" value="Papain-like_cys_pep_sf"/>
</dbReference>
<evidence type="ECO:0000313" key="5">
    <source>
        <dbReference type="Proteomes" id="UP000650467"/>
    </source>
</evidence>
<evidence type="ECO:0000259" key="3">
    <source>
        <dbReference type="PROSITE" id="PS50802"/>
    </source>
</evidence>
<dbReference type="Gene3D" id="3.90.70.80">
    <property type="match status" value="1"/>
</dbReference>
<feature type="compositionally biased region" description="Low complexity" evidence="2">
    <location>
        <begin position="416"/>
        <end position="427"/>
    </location>
</feature>
<evidence type="ECO:0000256" key="1">
    <source>
        <dbReference type="ARBA" id="ARBA00010407"/>
    </source>
</evidence>
<dbReference type="GO" id="GO:0004843">
    <property type="term" value="F:cysteine-type deubiquitinase activity"/>
    <property type="evidence" value="ECO:0007669"/>
    <property type="project" value="TreeGrafter"/>
</dbReference>
<dbReference type="SUPFAM" id="SSF54001">
    <property type="entry name" value="Cysteine proteinases"/>
    <property type="match status" value="1"/>
</dbReference>
<dbReference type="Proteomes" id="UP000650467">
    <property type="component" value="Unassembled WGS sequence"/>
</dbReference>
<dbReference type="Pfam" id="PF02338">
    <property type="entry name" value="OTU"/>
    <property type="match status" value="1"/>
</dbReference>
<dbReference type="InterPro" id="IPR003323">
    <property type="entry name" value="OTU_dom"/>
</dbReference>
<proteinExistence type="inferred from homology"/>
<dbReference type="AlphaFoldDB" id="A0A835T785"/>
<gene>
    <name evidence="4" type="ORF">HXX76_008103</name>
</gene>
<dbReference type="CDD" id="cd22751">
    <property type="entry name" value="OTU_plant_OTU9-like"/>
    <property type="match status" value="1"/>
</dbReference>
<keyword evidence="5" id="KW-1185">Reference proteome</keyword>
<feature type="region of interest" description="Disordered" evidence="2">
    <location>
        <begin position="140"/>
        <end position="172"/>
    </location>
</feature>
<sequence length="457" mass="48542">MATTYRAAFGNLEHHKAVVQELCGKLGLPVPGPKPRPDTSGDSELAHRLAEDERRAAGYAVQRPDAHRTTSPSHVKVHVVGSSEAPNMHFNPLVPPGARHQRSYSDGSARLLQQQHLLQQQQQGSQPQEKLPQRHSLLMPDVRRSSGGGAAPPASAAPAALRPGQAPPAGAAGLGRPVGAFADARSQQVVSDAELAARLQQVEMAAVADATGKPQSLLFPDLQSQPSMRELALGRTLSRVPSVMMSPAMMMAAAAAAAAPPPEPVVSADRRRLQDTLRLYELTERQVAGDGNCQFRALSDQLYDNPEHHAEVRRAVVAVLRQRAAAYSCYVAGDYGAFVDSMARSGTWGDHLTLQAAADTFGVRIVVVTSYEHSPVITIEPEQKKSGRTLFLSFWAEVHYNSLYPAKEPPGPLPRPNAAAAAAKPAGPGNGGAAAGKDGVKPPKVLGSRKLGQLFNV</sequence>
<dbReference type="PROSITE" id="PS50802">
    <property type="entry name" value="OTU"/>
    <property type="match status" value="1"/>
</dbReference>
<protein>
    <recommendedName>
        <fullName evidence="3">OTU domain-containing protein</fullName>
    </recommendedName>
</protein>
<dbReference type="EMBL" id="JAEHOC010000018">
    <property type="protein sequence ID" value="KAG2433740.1"/>
    <property type="molecule type" value="Genomic_DNA"/>
</dbReference>
<accession>A0A835T785</accession>
<evidence type="ECO:0000256" key="2">
    <source>
        <dbReference type="SAM" id="MobiDB-lite"/>
    </source>
</evidence>
<organism evidence="4 5">
    <name type="scientific">Chlamydomonas incerta</name>
    <dbReference type="NCBI Taxonomy" id="51695"/>
    <lineage>
        <taxon>Eukaryota</taxon>
        <taxon>Viridiplantae</taxon>
        <taxon>Chlorophyta</taxon>
        <taxon>core chlorophytes</taxon>
        <taxon>Chlorophyceae</taxon>
        <taxon>CS clade</taxon>
        <taxon>Chlamydomonadales</taxon>
        <taxon>Chlamydomonadaceae</taxon>
        <taxon>Chlamydomonas</taxon>
    </lineage>
</organism>
<dbReference type="GO" id="GO:0016579">
    <property type="term" value="P:protein deubiquitination"/>
    <property type="evidence" value="ECO:0007669"/>
    <property type="project" value="TreeGrafter"/>
</dbReference>
<feature type="region of interest" description="Disordered" evidence="2">
    <location>
        <begin position="82"/>
        <end position="107"/>
    </location>
</feature>
<dbReference type="PANTHER" id="PTHR12419:SF111">
    <property type="entry name" value="OVARIAN TUMOR DOMAIN-CONTAINING DEUBIQUITINATING ENZYME 9"/>
    <property type="match status" value="1"/>
</dbReference>